<dbReference type="EMBL" id="MF101439">
    <property type="protein sequence ID" value="ARW65748.1"/>
    <property type="molecule type" value="Genomic_DNA"/>
</dbReference>
<name>A0A1Z1MI52_9FLOR</name>
<sequence>MLNLNKDQYTKKFLGILIFLLFMVVFIFSFKNVKKKGYFLFVEFNDAYGLREGTSVNYRGVKIGAIYRINLHVNKVVILVKINSSKILIPKDVIFEANQMGLFNDIVISINRSNSLFPVSYQDVVLHKNSSHMSNFITSNSYIKGYKGISYDDLIRSTTRISQRFDDPRFFSLFYLLLKNGIYLSDEILLLIYNSSTLLNLFIDSIALIFARYLY</sequence>
<gene>
    <name evidence="3" type="primary">ycf22</name>
</gene>
<dbReference type="Pfam" id="PF02470">
    <property type="entry name" value="MlaD"/>
    <property type="match status" value="1"/>
</dbReference>
<reference evidence="3" key="1">
    <citation type="journal article" date="2017" name="J. Phycol.">
        <title>Analysis of chloroplast genomes and a supermatrix inform reclassification of the Rhodomelaceae (Rhodophyta).</title>
        <authorList>
            <person name="Diaz-Tapia P."/>
            <person name="Maggs C.A."/>
            <person name="West J.A."/>
            <person name="Verbruggen H."/>
        </authorList>
    </citation>
    <scope>NUCLEOTIDE SEQUENCE</scope>
    <source>
        <strain evidence="3">PD931</strain>
    </source>
</reference>
<dbReference type="InterPro" id="IPR039342">
    <property type="entry name" value="TGD2-like"/>
</dbReference>
<dbReference type="PANTHER" id="PTHR34675">
    <property type="entry name" value="PROTEIN TRIGALACTOSYLDIACYLGLYCEROL 2, CHLOROPLASTIC"/>
    <property type="match status" value="1"/>
</dbReference>
<evidence type="ECO:0000313" key="3">
    <source>
        <dbReference type="EMBL" id="ARW65748.1"/>
    </source>
</evidence>
<accession>A0A1Z1MI52</accession>
<evidence type="ECO:0000256" key="1">
    <source>
        <dbReference type="SAM" id="Phobius"/>
    </source>
</evidence>
<keyword evidence="1" id="KW-1133">Transmembrane helix</keyword>
<proteinExistence type="predicted"/>
<dbReference type="AlphaFoldDB" id="A0A1Z1MI52"/>
<dbReference type="GeneID" id="33358779"/>
<geneLocation type="chloroplast" evidence="3"/>
<dbReference type="PANTHER" id="PTHR34675:SF1">
    <property type="entry name" value="PROTEIN TRIGALACTOSYLDIACYLGLYCEROL 2, CHLOROPLASTIC"/>
    <property type="match status" value="1"/>
</dbReference>
<evidence type="ECO:0000259" key="2">
    <source>
        <dbReference type="Pfam" id="PF02470"/>
    </source>
</evidence>
<feature type="transmembrane region" description="Helical" evidence="1">
    <location>
        <begin position="12"/>
        <end position="30"/>
    </location>
</feature>
<protein>
    <recommendedName>
        <fullName evidence="2">Mce/MlaD domain-containing protein</fullName>
    </recommendedName>
</protein>
<keyword evidence="1" id="KW-0472">Membrane</keyword>
<keyword evidence="3" id="KW-0150">Chloroplast</keyword>
<keyword evidence="3" id="KW-0934">Plastid</keyword>
<keyword evidence="1" id="KW-0812">Transmembrane</keyword>
<organism evidence="3">
    <name type="scientific">Vertebrata australis</name>
    <dbReference type="NCBI Taxonomy" id="1967852"/>
    <lineage>
        <taxon>Eukaryota</taxon>
        <taxon>Rhodophyta</taxon>
        <taxon>Florideophyceae</taxon>
        <taxon>Rhodymeniophycidae</taxon>
        <taxon>Ceramiales</taxon>
        <taxon>Rhodomelaceae</taxon>
        <taxon>Polysiphonioideae</taxon>
        <taxon>Vertebrata</taxon>
    </lineage>
</organism>
<dbReference type="InterPro" id="IPR003399">
    <property type="entry name" value="Mce/MlaD"/>
</dbReference>
<feature type="domain" description="Mce/MlaD" evidence="2">
    <location>
        <begin position="37"/>
        <end position="111"/>
    </location>
</feature>
<dbReference type="RefSeq" id="YP_009396562.1">
    <property type="nucleotide sequence ID" value="NC_035283.1"/>
</dbReference>